<evidence type="ECO:0000256" key="1">
    <source>
        <dbReference type="SAM" id="Phobius"/>
    </source>
</evidence>
<evidence type="ECO:0000313" key="3">
    <source>
        <dbReference type="Proteomes" id="UP001432062"/>
    </source>
</evidence>
<dbReference type="RefSeq" id="WP_327093542.1">
    <property type="nucleotide sequence ID" value="NZ_CP109149.1"/>
</dbReference>
<proteinExistence type="predicted"/>
<sequence>MVWERGSQILEIGHFGHAIKEGRARGGCLLPALGFLIFIMVLAVVVLVWVSNADFGTERTKVPLTPGPCEPFCTVTVAPPEPGPR</sequence>
<feature type="transmembrane region" description="Helical" evidence="1">
    <location>
        <begin position="28"/>
        <end position="50"/>
    </location>
</feature>
<dbReference type="EMBL" id="CP109441">
    <property type="protein sequence ID" value="WUV48738.1"/>
    <property type="molecule type" value="Genomic_DNA"/>
</dbReference>
<organism evidence="2 3">
    <name type="scientific">Nocardia vinacea</name>
    <dbReference type="NCBI Taxonomy" id="96468"/>
    <lineage>
        <taxon>Bacteria</taxon>
        <taxon>Bacillati</taxon>
        <taxon>Actinomycetota</taxon>
        <taxon>Actinomycetes</taxon>
        <taxon>Mycobacteriales</taxon>
        <taxon>Nocardiaceae</taxon>
        <taxon>Nocardia</taxon>
    </lineage>
</organism>
<keyword evidence="1" id="KW-0812">Transmembrane</keyword>
<keyword evidence="1" id="KW-0472">Membrane</keyword>
<dbReference type="Proteomes" id="UP001432062">
    <property type="component" value="Chromosome"/>
</dbReference>
<reference evidence="2" key="1">
    <citation type="submission" date="2022-10" db="EMBL/GenBank/DDBJ databases">
        <title>The complete genomes of actinobacterial strains from the NBC collection.</title>
        <authorList>
            <person name="Joergensen T.S."/>
            <person name="Alvarez Arevalo M."/>
            <person name="Sterndorff E.B."/>
            <person name="Faurdal D."/>
            <person name="Vuksanovic O."/>
            <person name="Mourched A.-S."/>
            <person name="Charusanti P."/>
            <person name="Shaw S."/>
            <person name="Blin K."/>
            <person name="Weber T."/>
        </authorList>
    </citation>
    <scope>NUCLEOTIDE SEQUENCE</scope>
    <source>
        <strain evidence="2">NBC_01482</strain>
    </source>
</reference>
<name>A0ABZ1Z0C1_9NOCA</name>
<gene>
    <name evidence="2" type="ORF">OG563_11405</name>
</gene>
<keyword evidence="1" id="KW-1133">Transmembrane helix</keyword>
<keyword evidence="3" id="KW-1185">Reference proteome</keyword>
<protein>
    <submittedName>
        <fullName evidence="2">Uncharacterized protein</fullName>
    </submittedName>
</protein>
<accession>A0ABZ1Z0C1</accession>
<evidence type="ECO:0000313" key="2">
    <source>
        <dbReference type="EMBL" id="WUV48738.1"/>
    </source>
</evidence>